<feature type="binding site" evidence="6">
    <location>
        <position position="294"/>
    </location>
    <ligand>
        <name>Ca(2+)</name>
        <dbReference type="ChEBI" id="CHEBI:29108"/>
        <label>1</label>
    </ligand>
</feature>
<dbReference type="FunCoup" id="A0A2P5FM10">
    <property type="interactions" value="33"/>
</dbReference>
<dbReference type="GO" id="GO:0005544">
    <property type="term" value="F:calcium-dependent phospholipid binding"/>
    <property type="evidence" value="ECO:0007669"/>
    <property type="project" value="UniProtKB-KW"/>
</dbReference>
<comment type="similarity">
    <text evidence="7">Belongs to the annexin family.</text>
</comment>
<dbReference type="GO" id="GO:0001786">
    <property type="term" value="F:phosphatidylserine binding"/>
    <property type="evidence" value="ECO:0007669"/>
    <property type="project" value="TreeGrafter"/>
</dbReference>
<dbReference type="InterPro" id="IPR009118">
    <property type="entry name" value="AnnexinD_plant"/>
</dbReference>
<dbReference type="Proteomes" id="UP000237000">
    <property type="component" value="Unassembled WGS sequence"/>
</dbReference>
<dbReference type="EMBL" id="JXTC01000022">
    <property type="protein sequence ID" value="PON98809.1"/>
    <property type="molecule type" value="Genomic_DNA"/>
</dbReference>
<dbReference type="PANTHER" id="PTHR10502:SF99">
    <property type="entry name" value="ANNEXIN D3"/>
    <property type="match status" value="1"/>
</dbReference>
<dbReference type="Gene3D" id="1.10.220.10">
    <property type="entry name" value="Annexin"/>
    <property type="match status" value="4"/>
</dbReference>
<dbReference type="InterPro" id="IPR018502">
    <property type="entry name" value="Annexin_repeat"/>
</dbReference>
<keyword evidence="1 6" id="KW-0479">Metal-binding</keyword>
<feature type="binding site" evidence="6">
    <location>
        <position position="61"/>
    </location>
    <ligand>
        <name>Ca(2+)</name>
        <dbReference type="ChEBI" id="CHEBI:29108"/>
        <label>1</label>
    </ligand>
</feature>
<feature type="binding site" evidence="6">
    <location>
        <position position="335"/>
    </location>
    <ligand>
        <name>Ca(2+)</name>
        <dbReference type="ChEBI" id="CHEBI:29108"/>
        <label>1</label>
    </ligand>
</feature>
<evidence type="ECO:0000256" key="5">
    <source>
        <dbReference type="ARBA" id="ARBA00023302"/>
    </source>
</evidence>
<dbReference type="GO" id="GO:0005886">
    <property type="term" value="C:plasma membrane"/>
    <property type="evidence" value="ECO:0007669"/>
    <property type="project" value="TreeGrafter"/>
</dbReference>
<sequence length="351" mass="39339">MKSLFGKLSNKSGSGRKKSGLAEAISFSEHNKGMATLTVPDIVPSPAHDSEALKKAFDGLGTDEKAVIRILGHRNASQRRKIRETYQQLYNESLIDRLFSELSGDFRKAIILWTSDPPERDAKLAQDALKMSNKRVKHLKIIVEIACASTSHHLMAVRQAYTSLFDCSLEEDIASNVSLPLRKLLVGLVSSYRYDKEVVDLVVANSEAYKLNEAIKTKQLDHDNVIWILSTRNFYQLRATFESYKRTYGNPIEQDVKSCGNGNLESLLKVVICCLESPEKHFAEVIKDSVVGLGTDEDSLTRAIVTRAEIDLMKVREQYQNLYKTNLDDAVVDDTSGDYKDFLMTLLGAPI</sequence>
<gene>
    <name evidence="8" type="ORF">TorRG33x02_054240</name>
</gene>
<dbReference type="InParanoid" id="A0A2P5FM10"/>
<dbReference type="Pfam" id="PF00191">
    <property type="entry name" value="Annexin"/>
    <property type="match status" value="4"/>
</dbReference>
<feature type="binding site" evidence="6">
    <location>
        <position position="57"/>
    </location>
    <ligand>
        <name>Ca(2+)</name>
        <dbReference type="ChEBI" id="CHEBI:29108"/>
        <label>1</label>
    </ligand>
</feature>
<dbReference type="AlphaFoldDB" id="A0A2P5FM10"/>
<feature type="binding site" evidence="6">
    <location>
        <position position="101"/>
    </location>
    <ligand>
        <name>Ca(2+)</name>
        <dbReference type="ChEBI" id="CHEBI:29108"/>
        <label>1</label>
    </ligand>
</feature>
<comment type="caution">
    <text evidence="8">The sequence shown here is derived from an EMBL/GenBank/DDBJ whole genome shotgun (WGS) entry which is preliminary data.</text>
</comment>
<dbReference type="GO" id="GO:0009408">
    <property type="term" value="P:response to heat"/>
    <property type="evidence" value="ECO:0007669"/>
    <property type="project" value="TreeGrafter"/>
</dbReference>
<dbReference type="InterPro" id="IPR001464">
    <property type="entry name" value="Annexin"/>
</dbReference>
<accession>A0A2P5FM10</accession>
<keyword evidence="9" id="KW-1185">Reference proteome</keyword>
<comment type="domain">
    <text evidence="7">A pair of annexin repeats may form one binding site for calcium and phospholipid.</text>
</comment>
<dbReference type="STRING" id="63057.A0A2P5FM10"/>
<dbReference type="GO" id="GO:0009409">
    <property type="term" value="P:response to cold"/>
    <property type="evidence" value="ECO:0007669"/>
    <property type="project" value="TreeGrafter"/>
</dbReference>
<dbReference type="InterPro" id="IPR018252">
    <property type="entry name" value="Annexin_repeat_CS"/>
</dbReference>
<dbReference type="SMART" id="SM00335">
    <property type="entry name" value="ANX"/>
    <property type="match status" value="4"/>
</dbReference>
<keyword evidence="2 7" id="KW-0677">Repeat</keyword>
<evidence type="ECO:0000256" key="2">
    <source>
        <dbReference type="ARBA" id="ARBA00022737"/>
    </source>
</evidence>
<keyword evidence="3 6" id="KW-0106">Calcium</keyword>
<evidence type="ECO:0000256" key="7">
    <source>
        <dbReference type="RuleBase" id="RU003540"/>
    </source>
</evidence>
<protein>
    <recommendedName>
        <fullName evidence="7">Annexin</fullName>
    </recommendedName>
</protein>
<feature type="binding site" evidence="6">
    <location>
        <position position="59"/>
    </location>
    <ligand>
        <name>Ca(2+)</name>
        <dbReference type="ChEBI" id="CHEBI:29108"/>
        <label>1</label>
    </ligand>
</feature>
<dbReference type="FunFam" id="1.10.220.10:FF:000001">
    <property type="entry name" value="Annexin"/>
    <property type="match status" value="1"/>
</dbReference>
<name>A0A2P5FM10_TREOI</name>
<evidence type="ECO:0000256" key="6">
    <source>
        <dbReference type="PIRSR" id="PIRSR609118-1"/>
    </source>
</evidence>
<dbReference type="InterPro" id="IPR037104">
    <property type="entry name" value="Annexin_sf"/>
</dbReference>
<evidence type="ECO:0000313" key="9">
    <source>
        <dbReference type="Proteomes" id="UP000237000"/>
    </source>
</evidence>
<keyword evidence="5 7" id="KW-0111">Calcium/phospholipid-binding</keyword>
<reference evidence="9" key="1">
    <citation type="submission" date="2016-06" db="EMBL/GenBank/DDBJ databases">
        <title>Parallel loss of symbiosis genes in relatives of nitrogen-fixing non-legume Parasponia.</title>
        <authorList>
            <person name="Van Velzen R."/>
            <person name="Holmer R."/>
            <person name="Bu F."/>
            <person name="Rutten L."/>
            <person name="Van Zeijl A."/>
            <person name="Liu W."/>
            <person name="Santuari L."/>
            <person name="Cao Q."/>
            <person name="Sharma T."/>
            <person name="Shen D."/>
            <person name="Roswanjaya Y."/>
            <person name="Wardhani T."/>
            <person name="Kalhor M.S."/>
            <person name="Jansen J."/>
            <person name="Van den Hoogen J."/>
            <person name="Gungor B."/>
            <person name="Hartog M."/>
            <person name="Hontelez J."/>
            <person name="Verver J."/>
            <person name="Yang W.-C."/>
            <person name="Schijlen E."/>
            <person name="Repin R."/>
            <person name="Schilthuizen M."/>
            <person name="Schranz E."/>
            <person name="Heidstra R."/>
            <person name="Miyata K."/>
            <person name="Fedorova E."/>
            <person name="Kohlen W."/>
            <person name="Bisseling T."/>
            <person name="Smit S."/>
            <person name="Geurts R."/>
        </authorList>
    </citation>
    <scope>NUCLEOTIDE SEQUENCE [LARGE SCALE GENOMIC DNA]</scope>
    <source>
        <strain evidence="9">cv. RG33-2</strain>
    </source>
</reference>
<dbReference type="FunFam" id="1.10.220.10:FF:000008">
    <property type="entry name" value="Annexin"/>
    <property type="match status" value="1"/>
</dbReference>
<dbReference type="GO" id="GO:0009414">
    <property type="term" value="P:response to water deprivation"/>
    <property type="evidence" value="ECO:0007669"/>
    <property type="project" value="TreeGrafter"/>
</dbReference>
<dbReference type="GO" id="GO:0005737">
    <property type="term" value="C:cytoplasm"/>
    <property type="evidence" value="ECO:0007669"/>
    <property type="project" value="TreeGrafter"/>
</dbReference>
<feature type="binding site" evidence="6">
    <location>
        <position position="334"/>
    </location>
    <ligand>
        <name>Ca(2+)</name>
        <dbReference type="ChEBI" id="CHEBI:29108"/>
        <label>1</label>
    </ligand>
</feature>
<keyword evidence="4 7" id="KW-0041">Annexin</keyword>
<evidence type="ECO:0000256" key="3">
    <source>
        <dbReference type="ARBA" id="ARBA00022837"/>
    </source>
</evidence>
<dbReference type="OrthoDB" id="37886at2759"/>
<proteinExistence type="inferred from homology"/>
<feature type="binding site" evidence="6">
    <location>
        <position position="332"/>
    </location>
    <ligand>
        <name>Ca(2+)</name>
        <dbReference type="ChEBI" id="CHEBI:29108"/>
        <label>1</label>
    </ligand>
</feature>
<evidence type="ECO:0000256" key="1">
    <source>
        <dbReference type="ARBA" id="ARBA00022723"/>
    </source>
</evidence>
<dbReference type="GO" id="GO:0005509">
    <property type="term" value="F:calcium ion binding"/>
    <property type="evidence" value="ECO:0007669"/>
    <property type="project" value="InterPro"/>
</dbReference>
<dbReference type="FunFam" id="1.10.220.10:FF:000009">
    <property type="entry name" value="Annexin"/>
    <property type="match status" value="1"/>
</dbReference>
<dbReference type="PROSITE" id="PS51897">
    <property type="entry name" value="ANNEXIN_2"/>
    <property type="match status" value="4"/>
</dbReference>
<dbReference type="PANTHER" id="PTHR10502">
    <property type="entry name" value="ANNEXIN"/>
    <property type="match status" value="1"/>
</dbReference>
<evidence type="ECO:0000256" key="4">
    <source>
        <dbReference type="ARBA" id="ARBA00023216"/>
    </source>
</evidence>
<dbReference type="SUPFAM" id="SSF47874">
    <property type="entry name" value="Annexin"/>
    <property type="match status" value="1"/>
</dbReference>
<dbReference type="PRINTS" id="PR01814">
    <property type="entry name" value="ANNEXINPLANT"/>
</dbReference>
<organism evidence="8 9">
    <name type="scientific">Trema orientale</name>
    <name type="common">Charcoal tree</name>
    <name type="synonym">Celtis orientalis</name>
    <dbReference type="NCBI Taxonomy" id="63057"/>
    <lineage>
        <taxon>Eukaryota</taxon>
        <taxon>Viridiplantae</taxon>
        <taxon>Streptophyta</taxon>
        <taxon>Embryophyta</taxon>
        <taxon>Tracheophyta</taxon>
        <taxon>Spermatophyta</taxon>
        <taxon>Magnoliopsida</taxon>
        <taxon>eudicotyledons</taxon>
        <taxon>Gunneridae</taxon>
        <taxon>Pentapetalae</taxon>
        <taxon>rosids</taxon>
        <taxon>fabids</taxon>
        <taxon>Rosales</taxon>
        <taxon>Cannabaceae</taxon>
        <taxon>Trema</taxon>
    </lineage>
</organism>
<dbReference type="PRINTS" id="PR00196">
    <property type="entry name" value="ANNEXIN"/>
</dbReference>
<evidence type="ECO:0000313" key="8">
    <source>
        <dbReference type="EMBL" id="PON98809.1"/>
    </source>
</evidence>
<dbReference type="PROSITE" id="PS00223">
    <property type="entry name" value="ANNEXIN_1"/>
    <property type="match status" value="1"/>
</dbReference>
<dbReference type="FunFam" id="1.10.220.10:FF:000006">
    <property type="entry name" value="Annexin"/>
    <property type="match status" value="1"/>
</dbReference>
<dbReference type="GO" id="GO:0009651">
    <property type="term" value="P:response to salt stress"/>
    <property type="evidence" value="ECO:0007669"/>
    <property type="project" value="TreeGrafter"/>
</dbReference>